<keyword evidence="3" id="KW-0413">Isomerase</keyword>
<dbReference type="OrthoDB" id="446074at2759"/>
<dbReference type="InterPro" id="IPR044524">
    <property type="entry name" value="Isoase_HisA-like"/>
</dbReference>
<comment type="similarity">
    <text evidence="1">Belongs to the HisA/HisF family.</text>
</comment>
<comment type="caution">
    <text evidence="3">The sequence shown here is derived from an EMBL/GenBank/DDBJ whole genome shotgun (WGS) entry which is preliminary data.</text>
</comment>
<dbReference type="GO" id="GO:0003949">
    <property type="term" value="F:1-(5-phosphoribosyl)-5-[(5-phosphoribosylamino)methylideneamino]imidazole-4-carboxamide isomerase activity"/>
    <property type="evidence" value="ECO:0007669"/>
    <property type="project" value="InterPro"/>
</dbReference>
<proteinExistence type="inferred from homology"/>
<organism evidence="3 4">
    <name type="scientific">Niveomyces insectorum RCEF 264</name>
    <dbReference type="NCBI Taxonomy" id="1081102"/>
    <lineage>
        <taxon>Eukaryota</taxon>
        <taxon>Fungi</taxon>
        <taxon>Dikarya</taxon>
        <taxon>Ascomycota</taxon>
        <taxon>Pezizomycotina</taxon>
        <taxon>Sordariomycetes</taxon>
        <taxon>Hypocreomycetidae</taxon>
        <taxon>Hypocreales</taxon>
        <taxon>Cordycipitaceae</taxon>
        <taxon>Niveomyces</taxon>
    </lineage>
</organism>
<accession>A0A167NJ64</accession>
<sequence>MTRFRPCIDLHAGQVKQIAAARAALAAWPGGLQVGGGIRDTNAAAWIAAGAAKVIVTSFLFEAVAVTDGSEPANDGTTAAAATTYRFSQARLEAKTAAPAHTASVSSSSSPSDDNDDDNHEWVVAINKWQTLTDMRLSAETIAQLAPYCSEFLVHAADVEGLQGGIDAALVARLAAWCGAVGRGGSGSGSGNDNDNGNGNGNGIPVTYAGGARQLADLALVERLSGGRVDLTIGSALDCFGGTGVRLADCIAWNNADKDREAAAVAAVE</sequence>
<evidence type="ECO:0000313" key="4">
    <source>
        <dbReference type="Proteomes" id="UP000076874"/>
    </source>
</evidence>
<dbReference type="Gene3D" id="3.20.20.70">
    <property type="entry name" value="Aldolase class I"/>
    <property type="match status" value="1"/>
</dbReference>
<evidence type="ECO:0000256" key="2">
    <source>
        <dbReference type="SAM" id="MobiDB-lite"/>
    </source>
</evidence>
<feature type="region of interest" description="Disordered" evidence="2">
    <location>
        <begin position="97"/>
        <end position="119"/>
    </location>
</feature>
<dbReference type="InterPro" id="IPR011060">
    <property type="entry name" value="RibuloseP-bd_barrel"/>
</dbReference>
<evidence type="ECO:0000256" key="1">
    <source>
        <dbReference type="ARBA" id="ARBA00009667"/>
    </source>
</evidence>
<dbReference type="STRING" id="1081102.A0A167NJ64"/>
<dbReference type="AlphaFoldDB" id="A0A167NJ64"/>
<dbReference type="InterPro" id="IPR013785">
    <property type="entry name" value="Aldolase_TIM"/>
</dbReference>
<reference evidence="3 4" key="1">
    <citation type="journal article" date="2016" name="Genome Biol. Evol.">
        <title>Divergent and convergent evolution of fungal pathogenicity.</title>
        <authorList>
            <person name="Shang Y."/>
            <person name="Xiao G."/>
            <person name="Zheng P."/>
            <person name="Cen K."/>
            <person name="Zhan S."/>
            <person name="Wang C."/>
        </authorList>
    </citation>
    <scope>NUCLEOTIDE SEQUENCE [LARGE SCALE GENOMIC DNA]</scope>
    <source>
        <strain evidence="3 4">RCEF 264</strain>
    </source>
</reference>
<dbReference type="GO" id="GO:0000162">
    <property type="term" value="P:L-tryptophan biosynthetic process"/>
    <property type="evidence" value="ECO:0007669"/>
    <property type="project" value="TreeGrafter"/>
</dbReference>
<dbReference type="PANTHER" id="PTHR43090">
    <property type="entry name" value="1-(5-PHOSPHORIBOSYL)-5-[(5-PHOSPHORIBOSYLAMINO)METHYLIDENEAMINO] IMIDAZOLE-4-CARBOXAMIDE ISOMERASE"/>
    <property type="match status" value="1"/>
</dbReference>
<name>A0A167NJ64_9HYPO</name>
<protein>
    <submittedName>
        <fullName evidence="3">5-profar isomerase</fullName>
    </submittedName>
</protein>
<dbReference type="PANTHER" id="PTHR43090:SF2">
    <property type="entry name" value="1-(5-PHOSPHORIBOSYL)-5-[(5-PHOSPHORIBOSYLAMINO)METHYLIDENEAMINO] IMIDAZOLE-4-CARBOXAMIDE ISOMERASE"/>
    <property type="match status" value="1"/>
</dbReference>
<dbReference type="GO" id="GO:0000105">
    <property type="term" value="P:L-histidine biosynthetic process"/>
    <property type="evidence" value="ECO:0007669"/>
    <property type="project" value="InterPro"/>
</dbReference>
<dbReference type="SUPFAM" id="SSF51366">
    <property type="entry name" value="Ribulose-phoshate binding barrel"/>
    <property type="match status" value="1"/>
</dbReference>
<gene>
    <name evidence="3" type="ORF">SPI_08293</name>
</gene>
<dbReference type="EMBL" id="AZHD01000019">
    <property type="protein sequence ID" value="OAA55609.1"/>
    <property type="molecule type" value="Genomic_DNA"/>
</dbReference>
<evidence type="ECO:0000313" key="3">
    <source>
        <dbReference type="EMBL" id="OAA55609.1"/>
    </source>
</evidence>
<keyword evidence="4" id="KW-1185">Reference proteome</keyword>
<dbReference type="GO" id="GO:0005737">
    <property type="term" value="C:cytoplasm"/>
    <property type="evidence" value="ECO:0007669"/>
    <property type="project" value="TreeGrafter"/>
</dbReference>
<dbReference type="Proteomes" id="UP000076874">
    <property type="component" value="Unassembled WGS sequence"/>
</dbReference>